<reference evidence="1 2" key="1">
    <citation type="submission" date="2018-09" db="EMBL/GenBank/DDBJ databases">
        <authorList>
            <person name="Grouzdev D.S."/>
            <person name="Krutkina M.S."/>
        </authorList>
    </citation>
    <scope>NUCLEOTIDE SEQUENCE [LARGE SCALE GENOMIC DNA]</scope>
    <source>
        <strain evidence="1 2">RmlP001</strain>
    </source>
</reference>
<protein>
    <submittedName>
        <fullName evidence="1">Uncharacterized protein</fullName>
    </submittedName>
</protein>
<proteinExistence type="predicted"/>
<sequence>MNAHAPLPAEVVRLPWRLRVVPASPTLDRLVENGTIDIRQHAAALAYAALRRRYERSGGPFRSWRDRSGMSDERWQATKRDHARLIRAAGAERFVLDRLCLDDDAPLPFEVERVRTALGRVVKMMESDG</sequence>
<dbReference type="EMBL" id="QYBC01000032">
    <property type="protein sequence ID" value="RYB01664.1"/>
    <property type="molecule type" value="Genomic_DNA"/>
</dbReference>
<dbReference type="RefSeq" id="WP_129221976.1">
    <property type="nucleotide sequence ID" value="NZ_QYBC01000032.1"/>
</dbReference>
<dbReference type="OrthoDB" id="9907228at2"/>
<name>A0A4Q2R830_9HYPH</name>
<reference evidence="1 2" key="2">
    <citation type="submission" date="2019-02" db="EMBL/GenBank/DDBJ databases">
        <title>'Lichenibacterium ramalinii' gen. nov. sp. nov., 'Lichenibacterium minor' gen. nov. sp. nov.</title>
        <authorList>
            <person name="Pankratov T."/>
        </authorList>
    </citation>
    <scope>NUCLEOTIDE SEQUENCE [LARGE SCALE GENOMIC DNA]</scope>
    <source>
        <strain evidence="1 2">RmlP001</strain>
    </source>
</reference>
<gene>
    <name evidence="1" type="ORF">D3272_25085</name>
</gene>
<evidence type="ECO:0000313" key="1">
    <source>
        <dbReference type="EMBL" id="RYB01664.1"/>
    </source>
</evidence>
<comment type="caution">
    <text evidence="1">The sequence shown here is derived from an EMBL/GenBank/DDBJ whole genome shotgun (WGS) entry which is preliminary data.</text>
</comment>
<keyword evidence="2" id="KW-1185">Reference proteome</keyword>
<organism evidence="1 2">
    <name type="scientific">Lichenibacterium ramalinae</name>
    <dbReference type="NCBI Taxonomy" id="2316527"/>
    <lineage>
        <taxon>Bacteria</taxon>
        <taxon>Pseudomonadati</taxon>
        <taxon>Pseudomonadota</taxon>
        <taxon>Alphaproteobacteria</taxon>
        <taxon>Hyphomicrobiales</taxon>
        <taxon>Lichenihabitantaceae</taxon>
        <taxon>Lichenibacterium</taxon>
    </lineage>
</organism>
<dbReference type="Proteomes" id="UP000289411">
    <property type="component" value="Unassembled WGS sequence"/>
</dbReference>
<accession>A0A4Q2R830</accession>
<dbReference type="AlphaFoldDB" id="A0A4Q2R830"/>
<evidence type="ECO:0000313" key="2">
    <source>
        <dbReference type="Proteomes" id="UP000289411"/>
    </source>
</evidence>